<feature type="non-terminal residue" evidence="1">
    <location>
        <position position="56"/>
    </location>
</feature>
<reference evidence="2 3" key="3">
    <citation type="journal article" date="2017" name="G3 (Bethesda)">
        <title>Comparative analysis highlights variable genome content of wheat rusts and divergence of the mating loci.</title>
        <authorList>
            <person name="Cuomo C.A."/>
            <person name="Bakkeren G."/>
            <person name="Khalil H.B."/>
            <person name="Panwar V."/>
            <person name="Joly D."/>
            <person name="Linning R."/>
            <person name="Sakthikumar S."/>
            <person name="Song X."/>
            <person name="Adiconis X."/>
            <person name="Fan L."/>
            <person name="Goldberg J.M."/>
            <person name="Levin J.Z."/>
            <person name="Young S."/>
            <person name="Zeng Q."/>
            <person name="Anikster Y."/>
            <person name="Bruce M."/>
            <person name="Wang M."/>
            <person name="Yin C."/>
            <person name="McCallum B."/>
            <person name="Szabo L.J."/>
            <person name="Hulbert S."/>
            <person name="Chen X."/>
            <person name="Fellers J.P."/>
        </authorList>
    </citation>
    <scope>NUCLEOTIDE SEQUENCE</scope>
    <source>
        <strain evidence="3">Isolate 1-1 / race 1 (BBBD)</strain>
        <strain evidence="2">isolate 1-1 / race 1 (BBBD)</strain>
    </source>
</reference>
<dbReference type="AlphaFoldDB" id="A0A180FX69"/>
<protein>
    <submittedName>
        <fullName evidence="1 2">Uncharacterized protein</fullName>
    </submittedName>
</protein>
<evidence type="ECO:0000313" key="3">
    <source>
        <dbReference type="Proteomes" id="UP000005240"/>
    </source>
</evidence>
<sequence>MALWVQGPPEEGTVLLAVWLPHTAPEAGRGGVSGGSTRCARGICPQNGGWSSGGGL</sequence>
<proteinExistence type="predicted"/>
<dbReference type="Proteomes" id="UP000005240">
    <property type="component" value="Unassembled WGS sequence"/>
</dbReference>
<reference evidence="1" key="2">
    <citation type="submission" date="2016-05" db="EMBL/GenBank/DDBJ databases">
        <title>Comparative analysis highlights variable genome content of wheat rusts and divergence of the mating loci.</title>
        <authorList>
            <person name="Cuomo C.A."/>
            <person name="Bakkeren G."/>
            <person name="Szabo L."/>
            <person name="Khalil H."/>
            <person name="Joly D."/>
            <person name="Goldberg J."/>
            <person name="Young S."/>
            <person name="Zeng Q."/>
            <person name="Fellers J."/>
        </authorList>
    </citation>
    <scope>NUCLEOTIDE SEQUENCE [LARGE SCALE GENOMIC DNA]</scope>
    <source>
        <strain evidence="1">1-1 BBBD Race 1</strain>
    </source>
</reference>
<reference evidence="2" key="4">
    <citation type="submission" date="2025-05" db="UniProtKB">
        <authorList>
            <consortium name="EnsemblFungi"/>
        </authorList>
    </citation>
    <scope>IDENTIFICATION</scope>
    <source>
        <strain evidence="2">isolate 1-1 / race 1 (BBBD)</strain>
    </source>
</reference>
<organism evidence="1">
    <name type="scientific">Puccinia triticina (isolate 1-1 / race 1 (BBBD))</name>
    <name type="common">Brown leaf rust fungus</name>
    <dbReference type="NCBI Taxonomy" id="630390"/>
    <lineage>
        <taxon>Eukaryota</taxon>
        <taxon>Fungi</taxon>
        <taxon>Dikarya</taxon>
        <taxon>Basidiomycota</taxon>
        <taxon>Pucciniomycotina</taxon>
        <taxon>Pucciniomycetes</taxon>
        <taxon>Pucciniales</taxon>
        <taxon>Pucciniaceae</taxon>
        <taxon>Puccinia</taxon>
    </lineage>
</organism>
<name>A0A180FX69_PUCT1</name>
<accession>A0A180FX69</accession>
<keyword evidence="3" id="KW-1185">Reference proteome</keyword>
<evidence type="ECO:0000313" key="1">
    <source>
        <dbReference type="EMBL" id="OAV85035.1"/>
    </source>
</evidence>
<reference evidence="1" key="1">
    <citation type="submission" date="2009-11" db="EMBL/GenBank/DDBJ databases">
        <authorList>
            <consortium name="The Broad Institute Genome Sequencing Platform"/>
            <person name="Ward D."/>
            <person name="Feldgarden M."/>
            <person name="Earl A."/>
            <person name="Young S.K."/>
            <person name="Zeng Q."/>
            <person name="Koehrsen M."/>
            <person name="Alvarado L."/>
            <person name="Berlin A."/>
            <person name="Bochicchio J."/>
            <person name="Borenstein D."/>
            <person name="Chapman S.B."/>
            <person name="Chen Z."/>
            <person name="Engels R."/>
            <person name="Freedman E."/>
            <person name="Gellesch M."/>
            <person name="Goldberg J."/>
            <person name="Griggs A."/>
            <person name="Gujja S."/>
            <person name="Heilman E."/>
            <person name="Heiman D."/>
            <person name="Hepburn T."/>
            <person name="Howarth C."/>
            <person name="Jen D."/>
            <person name="Larson L."/>
            <person name="Lewis B."/>
            <person name="Mehta T."/>
            <person name="Park D."/>
            <person name="Pearson M."/>
            <person name="Roberts A."/>
            <person name="Saif S."/>
            <person name="Shea T."/>
            <person name="Shenoy N."/>
            <person name="Sisk P."/>
            <person name="Stolte C."/>
            <person name="Sykes S."/>
            <person name="Thomson T."/>
            <person name="Walk T."/>
            <person name="White J."/>
            <person name="Yandava C."/>
            <person name="Izard J."/>
            <person name="Baranova O.V."/>
            <person name="Blanton J.M."/>
            <person name="Tanner A.C."/>
            <person name="Dewhirst F.E."/>
            <person name="Haas B."/>
            <person name="Nusbaum C."/>
            <person name="Birren B."/>
        </authorList>
    </citation>
    <scope>NUCLEOTIDE SEQUENCE [LARGE SCALE GENOMIC DNA]</scope>
    <source>
        <strain evidence="1">1-1 BBBD Race 1</strain>
    </source>
</reference>
<dbReference type="EMBL" id="ADAS02007913">
    <property type="protein sequence ID" value="OAV85035.1"/>
    <property type="molecule type" value="Genomic_DNA"/>
</dbReference>
<gene>
    <name evidence="1" type="ORF">PTTG_05832</name>
</gene>
<dbReference type="EnsemblFungi" id="PTTG_05832-t43_1">
    <property type="protein sequence ID" value="PTTG_05832-t43_1-p1"/>
    <property type="gene ID" value="PTTG_05832"/>
</dbReference>
<evidence type="ECO:0000313" key="2">
    <source>
        <dbReference type="EnsemblFungi" id="PTTG_05832-t43_1-p1"/>
    </source>
</evidence>